<accession>A0A2G1QQB8</accession>
<protein>
    <recommendedName>
        <fullName evidence="3">DUF3228 domain-containing protein</fullName>
    </recommendedName>
</protein>
<comment type="caution">
    <text evidence="1">The sequence shown here is derived from an EMBL/GenBank/DDBJ whole genome shotgun (WGS) entry which is preliminary data.</text>
</comment>
<dbReference type="OrthoDB" id="7832759at2"/>
<dbReference type="EMBL" id="PDVP01000003">
    <property type="protein sequence ID" value="PHP67664.1"/>
    <property type="molecule type" value="Genomic_DNA"/>
</dbReference>
<reference evidence="1 2" key="1">
    <citation type="submission" date="2017-10" db="EMBL/GenBank/DDBJ databases">
        <title>Sedimentibacterium mangrovi gen. nov., sp. nov., a novel member of family Phyllobacteriacea isolated from mangrove sediment.</title>
        <authorList>
            <person name="Liao H."/>
            <person name="Tian Y."/>
        </authorList>
    </citation>
    <scope>NUCLEOTIDE SEQUENCE [LARGE SCALE GENOMIC DNA]</scope>
    <source>
        <strain evidence="1 2">X9-2-2</strain>
    </source>
</reference>
<name>A0A2G1QQB8_9HYPH</name>
<dbReference type="Gene3D" id="3.30.2310.50">
    <property type="entry name" value="Protein of unknown function (DUF3228), domain 1"/>
    <property type="match status" value="2"/>
</dbReference>
<dbReference type="AlphaFoldDB" id="A0A2G1QQB8"/>
<dbReference type="PANTHER" id="PTHR38666:SF2">
    <property type="entry name" value="FLAGELLAR ASSOCIATED PROTEIN"/>
    <property type="match status" value="1"/>
</dbReference>
<proteinExistence type="predicted"/>
<dbReference type="Pfam" id="PF11539">
    <property type="entry name" value="DUF3228"/>
    <property type="match status" value="1"/>
</dbReference>
<sequence length="192" mass="21037">MIIAMTGFALRQWQDTAGAKRIMGLEPDDLVAMCNEAVNRAAPLVEGYAPFCKHLFLENPSPTRCSFAPVTEANRSFLKSGYMARREGELAVLERWFEGVEAPVARWLDVILYSKAQLDAEAAEGPDSGDSPACDWGIVSIIGTLVPVEPPMPPITQMRNSLGRAEGGSGVPIDRDAYARAVDFWERHASIR</sequence>
<dbReference type="InterPro" id="IPR021610">
    <property type="entry name" value="DUF3228"/>
</dbReference>
<evidence type="ECO:0000313" key="1">
    <source>
        <dbReference type="EMBL" id="PHP67664.1"/>
    </source>
</evidence>
<dbReference type="RefSeq" id="WP_099305750.1">
    <property type="nucleotide sequence ID" value="NZ_PDVP01000003.1"/>
</dbReference>
<gene>
    <name evidence="1" type="ORF">CSC94_08175</name>
</gene>
<evidence type="ECO:0000313" key="2">
    <source>
        <dbReference type="Proteomes" id="UP000221168"/>
    </source>
</evidence>
<organism evidence="1 2">
    <name type="scientific">Zhengella mangrovi</name>
    <dbReference type="NCBI Taxonomy" id="1982044"/>
    <lineage>
        <taxon>Bacteria</taxon>
        <taxon>Pseudomonadati</taxon>
        <taxon>Pseudomonadota</taxon>
        <taxon>Alphaproteobacteria</taxon>
        <taxon>Hyphomicrobiales</taxon>
        <taxon>Notoacmeibacteraceae</taxon>
        <taxon>Zhengella</taxon>
    </lineage>
</organism>
<evidence type="ECO:0008006" key="3">
    <source>
        <dbReference type="Google" id="ProtNLM"/>
    </source>
</evidence>
<dbReference type="PANTHER" id="PTHR38666">
    <property type="match status" value="1"/>
</dbReference>
<dbReference type="Proteomes" id="UP000221168">
    <property type="component" value="Unassembled WGS sequence"/>
</dbReference>
<keyword evidence="2" id="KW-1185">Reference proteome</keyword>